<keyword evidence="1" id="KW-1185">Reference proteome</keyword>
<dbReference type="SUPFAM" id="SSF53098">
    <property type="entry name" value="Ribonuclease H-like"/>
    <property type="match status" value="1"/>
</dbReference>
<name>A0A5S6QHH8_TRIMR</name>
<proteinExistence type="predicted"/>
<dbReference type="PANTHER" id="PTHR45913">
    <property type="entry name" value="EPM2A-INTERACTING PROTEIN 1"/>
    <property type="match status" value="1"/>
</dbReference>
<dbReference type="STRING" id="70415.A0A5S6QHH8"/>
<dbReference type="Proteomes" id="UP000046395">
    <property type="component" value="Unassembled WGS sequence"/>
</dbReference>
<evidence type="ECO:0000313" key="2">
    <source>
        <dbReference type="WBParaSite" id="TMUE_2000006643.1"/>
    </source>
</evidence>
<dbReference type="PANTHER" id="PTHR45913:SF22">
    <property type="entry name" value="SCAN BOX DOMAIN-CONTAINING PROTEIN"/>
    <property type="match status" value="1"/>
</dbReference>
<organism evidence="1 2">
    <name type="scientific">Trichuris muris</name>
    <name type="common">Mouse whipworm</name>
    <dbReference type="NCBI Taxonomy" id="70415"/>
    <lineage>
        <taxon>Eukaryota</taxon>
        <taxon>Metazoa</taxon>
        <taxon>Ecdysozoa</taxon>
        <taxon>Nematoda</taxon>
        <taxon>Enoplea</taxon>
        <taxon>Dorylaimia</taxon>
        <taxon>Trichinellida</taxon>
        <taxon>Trichuridae</taxon>
        <taxon>Trichuris</taxon>
    </lineage>
</organism>
<reference evidence="2" key="1">
    <citation type="submission" date="2019-12" db="UniProtKB">
        <authorList>
            <consortium name="WormBaseParasite"/>
        </authorList>
    </citation>
    <scope>IDENTIFICATION</scope>
</reference>
<accession>A0A5S6QHH8</accession>
<dbReference type="WBParaSite" id="TMUE_2000006643.1">
    <property type="protein sequence ID" value="TMUE_2000006643.1"/>
    <property type="gene ID" value="WBGene00299671"/>
</dbReference>
<sequence length="525" mass="60822">MANARRKCRQYSREYLKLGFICSPRNRLLPMCVICERVLSNESMKPSRLKEHLAKVHPEKRGKDLAYFRELRDKILKRRTLPGMKTSETRLERDGLLVSYRVALMIAKSGKPHTIGEQLLLPVVSEVLRTMLRQPTADIVKKIPLSNDTVQRRIDVMAKEVEGRLCSMLRNTEFSLGLDESTLPDNEAILLAYVRFISDEQMKQEFLFARELNTDAKGETIFQVVDDFFKEKGIPLKNIVAVTTDGAPSMVGCHRGFVARLKEVAPDALAVHCVIHRPHLVAKRLSRRLNESLQYVISAVNRIKSNSSKDRLFRRLCEENDEVFSRLLLHTEVRWLSKGACLTRFYELFESVLLFFEEEDPTLRDYLRSRETDIAYLADLYFKFNEMNAQLQKDELSLIRSKSIISAFMSKLVLYKQNLSRGELGQFPNLNKAKLNDILKDSDIDAYCDHLQMLHDDFQRRFHDLLSMAVPSWAFDPFKNAADAELHLQEELLDLQSNDELKPRMAQGYDPFWLQKQVPSLYPSL</sequence>
<dbReference type="InterPro" id="IPR012337">
    <property type="entry name" value="RNaseH-like_sf"/>
</dbReference>
<protein>
    <submittedName>
        <fullName evidence="2">DUF4371 domain-containing protein</fullName>
    </submittedName>
</protein>
<evidence type="ECO:0000313" key="1">
    <source>
        <dbReference type="Proteomes" id="UP000046395"/>
    </source>
</evidence>
<dbReference type="AlphaFoldDB" id="A0A5S6QHH8"/>